<dbReference type="Proteomes" id="UP000002350">
    <property type="component" value="Chromosome"/>
</dbReference>
<proteinExistence type="predicted"/>
<dbReference type="HOGENOM" id="CLU_116290_0_0_6"/>
<organism evidence="3 4">
    <name type="scientific">Shewanella violacea (strain JCM 10179 / CIP 106290 / LMG 19151 / DSS12)</name>
    <dbReference type="NCBI Taxonomy" id="637905"/>
    <lineage>
        <taxon>Bacteria</taxon>
        <taxon>Pseudomonadati</taxon>
        <taxon>Pseudomonadota</taxon>
        <taxon>Gammaproteobacteria</taxon>
        <taxon>Alteromonadales</taxon>
        <taxon>Shewanellaceae</taxon>
        <taxon>Shewanella</taxon>
    </lineage>
</organism>
<dbReference type="STRING" id="637905.SVI_0452"/>
<feature type="domain" description="Chemotaxis phosphatase CheX-like" evidence="2">
    <location>
        <begin position="42"/>
        <end position="140"/>
    </location>
</feature>
<evidence type="ECO:0000313" key="4">
    <source>
        <dbReference type="Proteomes" id="UP000002350"/>
    </source>
</evidence>
<dbReference type="RefSeq" id="WP_013049736.1">
    <property type="nucleotide sequence ID" value="NC_014012.1"/>
</dbReference>
<dbReference type="eggNOG" id="COG1406">
    <property type="taxonomic scope" value="Bacteria"/>
</dbReference>
<protein>
    <submittedName>
        <fullName evidence="3">CheC-like family protein</fullName>
    </submittedName>
</protein>
<reference evidence="4" key="1">
    <citation type="journal article" date="2010" name="Mol. Biosyst.">
        <title>Complete genome sequence and comparative analysis of Shewanella violacea, a psychrophilic and piezophilic bacterium from deep sea floor sediments.</title>
        <authorList>
            <person name="Aono E."/>
            <person name="Baba T."/>
            <person name="Ara T."/>
            <person name="Nishi T."/>
            <person name="Nakamichi T."/>
            <person name="Inamoto E."/>
            <person name="Toyonaga H."/>
            <person name="Hasegawa M."/>
            <person name="Takai Y."/>
            <person name="Okumura Y."/>
            <person name="Baba M."/>
            <person name="Tomita M."/>
            <person name="Kato C."/>
            <person name="Oshima T."/>
            <person name="Nakasone K."/>
            <person name="Mori H."/>
        </authorList>
    </citation>
    <scope>NUCLEOTIDE SEQUENCE [LARGE SCALE GENOMIC DNA]</scope>
    <source>
        <strain evidence="4">JCM 10179 / CIP 106290 / LMG 19151 / DSS12</strain>
    </source>
</reference>
<dbReference type="InterPro" id="IPR028976">
    <property type="entry name" value="CheC-like_sf"/>
</dbReference>
<keyword evidence="1" id="KW-0145">Chemotaxis</keyword>
<dbReference type="InterPro" id="IPR038756">
    <property type="entry name" value="CheX-like"/>
</dbReference>
<dbReference type="PANTHER" id="PTHR39452:SF1">
    <property type="entry name" value="CHEY-P PHOSPHATASE CHEX"/>
    <property type="match status" value="1"/>
</dbReference>
<dbReference type="GO" id="GO:0006935">
    <property type="term" value="P:chemotaxis"/>
    <property type="evidence" value="ECO:0007669"/>
    <property type="project" value="UniProtKB-KW"/>
</dbReference>
<dbReference type="AlphaFoldDB" id="D4ZFH4"/>
<name>D4ZFH4_SHEVD</name>
<evidence type="ECO:0000256" key="1">
    <source>
        <dbReference type="ARBA" id="ARBA00022500"/>
    </source>
</evidence>
<dbReference type="EMBL" id="AP011177">
    <property type="protein sequence ID" value="BAJ00423.1"/>
    <property type="molecule type" value="Genomic_DNA"/>
</dbReference>
<evidence type="ECO:0000259" key="2">
    <source>
        <dbReference type="Pfam" id="PF13690"/>
    </source>
</evidence>
<dbReference type="InterPro" id="IPR028051">
    <property type="entry name" value="CheX-like_dom"/>
</dbReference>
<gene>
    <name evidence="3" type="ordered locus">SVI_0452</name>
</gene>
<dbReference type="Gene3D" id="3.40.1550.10">
    <property type="entry name" value="CheC-like"/>
    <property type="match status" value="1"/>
</dbReference>
<dbReference type="SUPFAM" id="SSF103039">
    <property type="entry name" value="CheC-like"/>
    <property type="match status" value="1"/>
</dbReference>
<evidence type="ECO:0000313" key="3">
    <source>
        <dbReference type="EMBL" id="BAJ00423.1"/>
    </source>
</evidence>
<accession>D4ZFH4</accession>
<dbReference type="Pfam" id="PF13690">
    <property type="entry name" value="CheX"/>
    <property type="match status" value="1"/>
</dbReference>
<dbReference type="OrthoDB" id="9788100at2"/>
<dbReference type="PANTHER" id="PTHR39452">
    <property type="entry name" value="CHEY-P PHOSPHATASE CHEX"/>
    <property type="match status" value="1"/>
</dbReference>
<sequence length="154" mass="16566">MNVNFINPFLESLLNVISTMANMKLNPGKPKIKTDNLAKGDVSGLIGMVGPQTKGSLSITFEQGLILEIMQNMLGENPGEINDEITDLVGEITNMVTGGAKNILGEKGYDFEMATPVVVAGLGHRISHQADGMKIIMPFTSPHGSAYIEICFEK</sequence>
<keyword evidence="4" id="KW-1185">Reference proteome</keyword>
<dbReference type="CDD" id="cd17906">
    <property type="entry name" value="CheX"/>
    <property type="match status" value="1"/>
</dbReference>
<dbReference type="KEGG" id="svo:SVI_0452"/>